<dbReference type="OrthoDB" id="10249245at2759"/>
<dbReference type="PRINTS" id="PR00006">
    <property type="entry name" value="COFILIN"/>
</dbReference>
<proteinExistence type="inferred from homology"/>
<keyword evidence="8" id="KW-1185">Reference proteome</keyword>
<feature type="domain" description="ADF-H" evidence="6">
    <location>
        <begin position="5"/>
        <end position="134"/>
    </location>
</feature>
<evidence type="ECO:0000259" key="6">
    <source>
        <dbReference type="PROSITE" id="PS51263"/>
    </source>
</evidence>
<dbReference type="CDD" id="cd11286">
    <property type="entry name" value="ADF_cofilin_like"/>
    <property type="match status" value="1"/>
</dbReference>
<dbReference type="InterPro" id="IPR017904">
    <property type="entry name" value="ADF/Cofilin"/>
</dbReference>
<dbReference type="Gene3D" id="3.40.20.10">
    <property type="entry name" value="Severin"/>
    <property type="match status" value="1"/>
</dbReference>
<name>A0A9P6ABP3_9AGAM</name>
<dbReference type="Pfam" id="PF00241">
    <property type="entry name" value="Cofilin_ADF"/>
    <property type="match status" value="1"/>
</dbReference>
<comment type="caution">
    <text evidence="7">The sequence shown here is derived from an EMBL/GenBank/DDBJ whole genome shotgun (WGS) entry which is preliminary data.</text>
</comment>
<comment type="subcellular location">
    <subcellularLocation>
        <location evidence="1">Nucleus matrix</location>
    </subcellularLocation>
</comment>
<gene>
    <name evidence="7" type="ORF">BS47DRAFT_1322973</name>
</gene>
<evidence type="ECO:0000256" key="3">
    <source>
        <dbReference type="ARBA" id="ARBA00015630"/>
    </source>
</evidence>
<dbReference type="GO" id="GO:0030042">
    <property type="term" value="P:actin filament depolymerization"/>
    <property type="evidence" value="ECO:0007669"/>
    <property type="project" value="InterPro"/>
</dbReference>
<dbReference type="EMBL" id="MU129540">
    <property type="protein sequence ID" value="KAF9502886.1"/>
    <property type="molecule type" value="Genomic_DNA"/>
</dbReference>
<sequence>MATSGVRVNDKSLTAFQELKLRKKHNFIVYTLNNDNTEIIVERSGTEKYPEFIATLPRTECRYAVYDFQFDTKDGVRNKIIFLTWSPDIAKIKNKMLFSTSKDALRRALVGVPIEIQGTDPDEISYETVLEKASRTH</sequence>
<evidence type="ECO:0000256" key="4">
    <source>
        <dbReference type="ARBA" id="ARBA00023203"/>
    </source>
</evidence>
<evidence type="ECO:0000256" key="5">
    <source>
        <dbReference type="ARBA" id="ARBA00032427"/>
    </source>
</evidence>
<dbReference type="Proteomes" id="UP000886523">
    <property type="component" value="Unassembled WGS sequence"/>
</dbReference>
<evidence type="ECO:0000313" key="8">
    <source>
        <dbReference type="Proteomes" id="UP000886523"/>
    </source>
</evidence>
<dbReference type="PROSITE" id="PS51263">
    <property type="entry name" value="ADF_H"/>
    <property type="match status" value="1"/>
</dbReference>
<dbReference type="PANTHER" id="PTHR11913">
    <property type="entry name" value="COFILIN-RELATED"/>
    <property type="match status" value="1"/>
</dbReference>
<comment type="similarity">
    <text evidence="2">Belongs to the actin-binding proteins ADF family.</text>
</comment>
<evidence type="ECO:0000313" key="7">
    <source>
        <dbReference type="EMBL" id="KAF9502886.1"/>
    </source>
</evidence>
<dbReference type="GO" id="GO:0003779">
    <property type="term" value="F:actin binding"/>
    <property type="evidence" value="ECO:0007669"/>
    <property type="project" value="UniProtKB-KW"/>
</dbReference>
<dbReference type="SMART" id="SM00102">
    <property type="entry name" value="ADF"/>
    <property type="match status" value="1"/>
</dbReference>
<dbReference type="GO" id="GO:0015629">
    <property type="term" value="C:actin cytoskeleton"/>
    <property type="evidence" value="ECO:0007669"/>
    <property type="project" value="InterPro"/>
</dbReference>
<dbReference type="InterPro" id="IPR002108">
    <property type="entry name" value="ADF-H"/>
</dbReference>
<dbReference type="GO" id="GO:0016363">
    <property type="term" value="C:nuclear matrix"/>
    <property type="evidence" value="ECO:0007669"/>
    <property type="project" value="UniProtKB-SubCell"/>
</dbReference>
<evidence type="ECO:0000256" key="1">
    <source>
        <dbReference type="ARBA" id="ARBA00004109"/>
    </source>
</evidence>
<keyword evidence="4" id="KW-0009">Actin-binding</keyword>
<dbReference type="InterPro" id="IPR029006">
    <property type="entry name" value="ADF-H/Gelsolin-like_dom_sf"/>
</dbReference>
<dbReference type="AlphaFoldDB" id="A0A9P6ABP3"/>
<dbReference type="SUPFAM" id="SSF55753">
    <property type="entry name" value="Actin depolymerizing proteins"/>
    <property type="match status" value="1"/>
</dbReference>
<accession>A0A9P6ABP3</accession>
<reference evidence="7" key="1">
    <citation type="journal article" date="2020" name="Nat. Commun.">
        <title>Large-scale genome sequencing of mycorrhizal fungi provides insights into the early evolution of symbiotic traits.</title>
        <authorList>
            <person name="Miyauchi S."/>
            <person name="Kiss E."/>
            <person name="Kuo A."/>
            <person name="Drula E."/>
            <person name="Kohler A."/>
            <person name="Sanchez-Garcia M."/>
            <person name="Morin E."/>
            <person name="Andreopoulos B."/>
            <person name="Barry K.W."/>
            <person name="Bonito G."/>
            <person name="Buee M."/>
            <person name="Carver A."/>
            <person name="Chen C."/>
            <person name="Cichocki N."/>
            <person name="Clum A."/>
            <person name="Culley D."/>
            <person name="Crous P.W."/>
            <person name="Fauchery L."/>
            <person name="Girlanda M."/>
            <person name="Hayes R.D."/>
            <person name="Keri Z."/>
            <person name="LaButti K."/>
            <person name="Lipzen A."/>
            <person name="Lombard V."/>
            <person name="Magnuson J."/>
            <person name="Maillard F."/>
            <person name="Murat C."/>
            <person name="Nolan M."/>
            <person name="Ohm R.A."/>
            <person name="Pangilinan J."/>
            <person name="Pereira M.F."/>
            <person name="Perotto S."/>
            <person name="Peter M."/>
            <person name="Pfister S."/>
            <person name="Riley R."/>
            <person name="Sitrit Y."/>
            <person name="Stielow J.B."/>
            <person name="Szollosi G."/>
            <person name="Zifcakova L."/>
            <person name="Stursova M."/>
            <person name="Spatafora J.W."/>
            <person name="Tedersoo L."/>
            <person name="Vaario L.M."/>
            <person name="Yamada A."/>
            <person name="Yan M."/>
            <person name="Wang P."/>
            <person name="Xu J."/>
            <person name="Bruns T."/>
            <person name="Baldrian P."/>
            <person name="Vilgalys R."/>
            <person name="Dunand C."/>
            <person name="Henrissat B."/>
            <person name="Grigoriev I.V."/>
            <person name="Hibbett D."/>
            <person name="Nagy L.G."/>
            <person name="Martin F.M."/>
        </authorList>
    </citation>
    <scope>NUCLEOTIDE SEQUENCE</scope>
    <source>
        <strain evidence="7">UP504</strain>
    </source>
</reference>
<organism evidence="7 8">
    <name type="scientific">Hydnum rufescens UP504</name>
    <dbReference type="NCBI Taxonomy" id="1448309"/>
    <lineage>
        <taxon>Eukaryota</taxon>
        <taxon>Fungi</taxon>
        <taxon>Dikarya</taxon>
        <taxon>Basidiomycota</taxon>
        <taxon>Agaricomycotina</taxon>
        <taxon>Agaricomycetes</taxon>
        <taxon>Cantharellales</taxon>
        <taxon>Hydnaceae</taxon>
        <taxon>Hydnum</taxon>
    </lineage>
</organism>
<evidence type="ECO:0000256" key="2">
    <source>
        <dbReference type="ARBA" id="ARBA00006844"/>
    </source>
</evidence>
<protein>
    <recommendedName>
        <fullName evidence="3">Cofilin</fullName>
    </recommendedName>
    <alternativeName>
        <fullName evidence="5">Actin-depolymerizing factor 1</fullName>
    </alternativeName>
</protein>